<feature type="compositionally biased region" description="Acidic residues" evidence="10">
    <location>
        <begin position="1038"/>
        <end position="1056"/>
    </location>
</feature>
<dbReference type="InterPro" id="IPR034397">
    <property type="entry name" value="Prp24_RRM1"/>
</dbReference>
<feature type="compositionally biased region" description="Low complexity" evidence="10">
    <location>
        <begin position="1448"/>
        <end position="1467"/>
    </location>
</feature>
<keyword evidence="4 9" id="KW-0694">RNA-binding</keyword>
<dbReference type="Proteomes" id="UP000663850">
    <property type="component" value="Unassembled WGS sequence"/>
</dbReference>
<dbReference type="InterPro" id="IPR012677">
    <property type="entry name" value="Nucleotide-bd_a/b_plait_sf"/>
</dbReference>
<dbReference type="EMBL" id="CAJMWZ010007030">
    <property type="protein sequence ID" value="CAE6531997.1"/>
    <property type="molecule type" value="Genomic_DNA"/>
</dbReference>
<proteinExistence type="predicted"/>
<evidence type="ECO:0000256" key="3">
    <source>
        <dbReference type="ARBA" id="ARBA00022737"/>
    </source>
</evidence>
<feature type="region of interest" description="Disordered" evidence="10">
    <location>
        <begin position="1038"/>
        <end position="1064"/>
    </location>
</feature>
<dbReference type="FunFam" id="3.30.70.330:FF:000365">
    <property type="entry name" value="U4/U6 snRNA-associated-splicing factor PRP24"/>
    <property type="match status" value="1"/>
</dbReference>
<feature type="domain" description="RRM" evidence="11">
    <location>
        <begin position="1164"/>
        <end position="1241"/>
    </location>
</feature>
<dbReference type="SMART" id="SM00386">
    <property type="entry name" value="HAT"/>
    <property type="match status" value="3"/>
</dbReference>
<evidence type="ECO:0000256" key="6">
    <source>
        <dbReference type="ARBA" id="ARBA00023242"/>
    </source>
</evidence>
<evidence type="ECO:0000256" key="1">
    <source>
        <dbReference type="ARBA" id="ARBA00004123"/>
    </source>
</evidence>
<keyword evidence="2" id="KW-0507">mRNA processing</keyword>
<dbReference type="Pfam" id="PF00076">
    <property type="entry name" value="RRM_1"/>
    <property type="match status" value="4"/>
</dbReference>
<keyword evidence="5" id="KW-0508">mRNA splicing</keyword>
<dbReference type="InterPro" id="IPR011990">
    <property type="entry name" value="TPR-like_helical_dom_sf"/>
</dbReference>
<dbReference type="GO" id="GO:0006397">
    <property type="term" value="P:mRNA processing"/>
    <property type="evidence" value="ECO:0007669"/>
    <property type="project" value="UniProtKB-KW"/>
</dbReference>
<dbReference type="Gene3D" id="3.30.70.330">
    <property type="match status" value="4"/>
</dbReference>
<dbReference type="PROSITE" id="PS50102">
    <property type="entry name" value="RRM"/>
    <property type="match status" value="4"/>
</dbReference>
<comment type="caution">
    <text evidence="12">The sequence shown here is derived from an EMBL/GenBank/DDBJ whole genome shotgun (WGS) entry which is preliminary data.</text>
</comment>
<dbReference type="PANTHER" id="PTHR24012">
    <property type="entry name" value="RNA BINDING PROTEIN"/>
    <property type="match status" value="1"/>
</dbReference>
<dbReference type="SUPFAM" id="SSF48452">
    <property type="entry name" value="TPR-like"/>
    <property type="match status" value="1"/>
</dbReference>
<evidence type="ECO:0000256" key="10">
    <source>
        <dbReference type="SAM" id="MobiDB-lite"/>
    </source>
</evidence>
<comment type="subcellular location">
    <subcellularLocation>
        <location evidence="1">Nucleus</location>
    </subcellularLocation>
</comment>
<evidence type="ECO:0000256" key="7">
    <source>
        <dbReference type="ARBA" id="ARBA00093374"/>
    </source>
</evidence>
<sequence>MSAMEEDTKDEGALLEQLSSVLTELQENPYDLAKHYEHIRVASSLPGMEEQVISARELMVETWAASEDVWLPLLDHKLNAIESLTIEGFNEMNKFFERAEGDYFSIVILQKHMEFILNASKSGNDQVQAFLTRDTTRELLRAIVLKGSGHITKCDALWDKWIAWEMESFSGSSPTPEDIARVQATLLSRLHIPHSGLDNALQEYSTFVSTHFPESDYEELLVAASKAKSEPQKKFGWRERWEMSIQQAQDSPATYAQYIDYELRRPDPAFLVPLYERAIAATAARRMEPGGEETLQRFWVGLYKAVQKSAEMRAKALHIKRSKKRRDEDMEEEVQEDLEDIKARASLVIKRAIRSVPFSSSIWASHILNAAASATNDATATVASIDALTDRALELLRLKGADSEAFVELGLASADALKSRLQTEDGADETIFGGLVTTLPKCIDAVRQASKDGDRLLRLEQYLHAAYTKLIQGADFGELVVDLWKTTEEHYKGSYLACTLRATDLIQRDETAQARDVYKRGATRPLDWPEQVWDSWILFEHIFGDQSSVEAAQEIIDKQRAFVMRIRQKEALKAAEAYAASNPTAVTAEVEAAEDQPQDENAMDVDEGVQDNRKRKAESPIVKKVTQEPTQKKAKADVYKRQGMDNASQEYSTFVSTYLPDSSYEELLVAASKAKSEPQKKFGWRERWEMSIQQTQDSPATYAQYLDYEWRRPDPTFLVPLYERAIAATAARRMEPGGEETLQGFWAGLYKAVQKSAEMRAKAVHIKRSKKRRDEDMDEEVLEDLEDIQTRAALVLKRAIRSVPFSSSIWASHILNAAAPTTNDPPTTVASIDALTDRALELLRLKGADSEAFVEIGLASADALKSRLQTEDGPDEVIFGGLVTTLPKCIDAVRQASKDGDRLLRLEQYLSAAYTKLIQGADFGEMAIDLWTTTEEHYKSNYLACTLRATDLVQRGETAQARDVYKRGASRPLDWPEQVWDNWILFEHIFGDQSSVEAAREVVDKQRTIVTKKRQREALKAAEAYTASNPTAVIAETETVEDQPQDENAMDVDDGAQDNRKRKAESPVVKKAWLIGRKDTTTLKRDRENSTVFVTNMPAGTGQGEIQQLFHDCGDIREIKIMQVENEPIMTVEFVDRESVPAALTKDKKRINDTEINVNLAWKSTLYITNFLESTDDAEIRKMFSPFGKILDVRWPSKKFKATRRFCYLQYTLPAAAQAALSLHNKELAPGQLMSVYISNPERKKERTDAGADQREIYIAGLSKLATRADLQQLFGQFGAIKEIRIATEADGTAKGYAFVEFEQESSASQALSMNNHELKKRRIAVTIADSRVHAKHKNEEHAGLSRKAEQRSRSLRVKNVPADATDGLLQQTFEKLAPVVSVQVQEGKGEAVVEFKHASDVGKLLLLTEPVIFNGVTLGLSEESAGKAPSNPTSAFVPRAAASRPRAGLGSKKAGIGAASAASKPNAPAPAPSAGGSGKNQDDFRNMLSGKK</sequence>
<evidence type="ECO:0000256" key="5">
    <source>
        <dbReference type="ARBA" id="ARBA00023187"/>
    </source>
</evidence>
<evidence type="ECO:0000313" key="13">
    <source>
        <dbReference type="Proteomes" id="UP000663850"/>
    </source>
</evidence>
<evidence type="ECO:0000256" key="4">
    <source>
        <dbReference type="ARBA" id="ARBA00022884"/>
    </source>
</evidence>
<evidence type="ECO:0000256" key="2">
    <source>
        <dbReference type="ARBA" id="ARBA00022664"/>
    </source>
</evidence>
<evidence type="ECO:0000256" key="9">
    <source>
        <dbReference type="PROSITE-ProRule" id="PRU00176"/>
    </source>
</evidence>
<evidence type="ECO:0000256" key="8">
    <source>
        <dbReference type="ARBA" id="ARBA00093627"/>
    </source>
</evidence>
<gene>
    <name evidence="12" type="ORF">RDB_LOCUS132369</name>
</gene>
<feature type="region of interest" description="Disordered" evidence="10">
    <location>
        <begin position="593"/>
        <end position="639"/>
    </location>
</feature>
<dbReference type="SMART" id="SM00360">
    <property type="entry name" value="RRM"/>
    <property type="match status" value="4"/>
</dbReference>
<organism evidence="12 13">
    <name type="scientific">Rhizoctonia solani</name>
    <dbReference type="NCBI Taxonomy" id="456999"/>
    <lineage>
        <taxon>Eukaryota</taxon>
        <taxon>Fungi</taxon>
        <taxon>Dikarya</taxon>
        <taxon>Basidiomycota</taxon>
        <taxon>Agaricomycotina</taxon>
        <taxon>Agaricomycetes</taxon>
        <taxon>Cantharellales</taxon>
        <taxon>Ceratobasidiaceae</taxon>
        <taxon>Rhizoctonia</taxon>
    </lineage>
</organism>
<keyword evidence="6" id="KW-0539">Nucleus</keyword>
<protein>
    <recommendedName>
        <fullName evidence="8">U4/U6 snRNA-associated-splicing factor PRP24</fullName>
    </recommendedName>
</protein>
<dbReference type="InterPro" id="IPR035979">
    <property type="entry name" value="RBD_domain_sf"/>
</dbReference>
<feature type="domain" description="RRM" evidence="11">
    <location>
        <begin position="1090"/>
        <end position="1163"/>
    </location>
</feature>
<keyword evidence="3" id="KW-0677">Repeat</keyword>
<dbReference type="GO" id="GO:0008380">
    <property type="term" value="P:RNA splicing"/>
    <property type="evidence" value="ECO:0007669"/>
    <property type="project" value="UniProtKB-KW"/>
</dbReference>
<feature type="compositionally biased region" description="Basic and acidic residues" evidence="10">
    <location>
        <begin position="630"/>
        <end position="639"/>
    </location>
</feature>
<reference evidence="12" key="1">
    <citation type="submission" date="2021-01" db="EMBL/GenBank/DDBJ databases">
        <authorList>
            <person name="Kaushik A."/>
        </authorList>
    </citation>
    <scope>NUCLEOTIDE SEQUENCE</scope>
    <source>
        <strain evidence="12">Type strain: AG8-Rh-89/</strain>
    </source>
</reference>
<dbReference type="SUPFAM" id="SSF54928">
    <property type="entry name" value="RNA-binding domain, RBD"/>
    <property type="match status" value="3"/>
</dbReference>
<feature type="region of interest" description="Disordered" evidence="10">
    <location>
        <begin position="1423"/>
        <end position="1493"/>
    </location>
</feature>
<dbReference type="InterPro" id="IPR003107">
    <property type="entry name" value="HAT"/>
</dbReference>
<dbReference type="GO" id="GO:0003723">
    <property type="term" value="F:RNA binding"/>
    <property type="evidence" value="ECO:0007669"/>
    <property type="project" value="UniProtKB-UniRule"/>
</dbReference>
<dbReference type="GO" id="GO:0005688">
    <property type="term" value="C:U6 snRNP"/>
    <property type="evidence" value="ECO:0007669"/>
    <property type="project" value="UniProtKB-ARBA"/>
</dbReference>
<dbReference type="CDD" id="cd12296">
    <property type="entry name" value="RRM1_Prp24"/>
    <property type="match status" value="1"/>
</dbReference>
<accession>A0A8H3DI70</accession>
<feature type="domain" description="RRM" evidence="11">
    <location>
        <begin position="1354"/>
        <end position="1428"/>
    </location>
</feature>
<dbReference type="Gene3D" id="1.25.40.10">
    <property type="entry name" value="Tetratricopeptide repeat domain"/>
    <property type="match status" value="3"/>
</dbReference>
<feature type="domain" description="RRM" evidence="11">
    <location>
        <begin position="1255"/>
        <end position="1331"/>
    </location>
</feature>
<name>A0A8H3DI70_9AGAM</name>
<feature type="compositionally biased region" description="Acidic residues" evidence="10">
    <location>
        <begin position="593"/>
        <end position="609"/>
    </location>
</feature>
<evidence type="ECO:0000313" key="12">
    <source>
        <dbReference type="EMBL" id="CAE6531997.1"/>
    </source>
</evidence>
<dbReference type="InterPro" id="IPR000504">
    <property type="entry name" value="RRM_dom"/>
</dbReference>
<evidence type="ECO:0000259" key="11">
    <source>
        <dbReference type="PROSITE" id="PS50102"/>
    </source>
</evidence>
<comment type="function">
    <text evidence="7">Functions as a recycling factor of the spliceosome, a machinery that forms on each precursor-messenger RNA (pre-mRNA) and catalyzes the removal of introns. Chaperones the re-annealing of U4 and U6 snRNAs (small nuclear RNAs) released from previous rounds of splicing, an initial step in reforming the U4/U6-U5 tri-snRNP (small nuclear ribonucleoprotein) that can reassemble into another spliceosome complex; this step involves binding U6 and facilitating the unwinding of the U6 internal stem loop, followed by base-pairing of U6 to U4.</text>
</comment>